<sequence>HPTQGIPPLNTTKALSAVDRLSCGAPFNGFADLLQYHRWVNPRSSVMLASWVDTSSKLTASFGDKLNRLRVGSRS</sequence>
<evidence type="ECO:0000313" key="1">
    <source>
        <dbReference type="EMBL" id="KAG6954399.1"/>
    </source>
</evidence>
<gene>
    <name evidence="1" type="ORF">JG688_00012359</name>
</gene>
<dbReference type="AlphaFoldDB" id="A0A8J5MEE0"/>
<proteinExistence type="predicted"/>
<name>A0A8J5MEE0_9STRA</name>
<dbReference type="Proteomes" id="UP000709295">
    <property type="component" value="Unassembled WGS sequence"/>
</dbReference>
<accession>A0A8J5MEE0</accession>
<comment type="caution">
    <text evidence="1">The sequence shown here is derived from an EMBL/GenBank/DDBJ whole genome shotgun (WGS) entry which is preliminary data.</text>
</comment>
<keyword evidence="2" id="KW-1185">Reference proteome</keyword>
<organism evidence="1 2">
    <name type="scientific">Phytophthora aleatoria</name>
    <dbReference type="NCBI Taxonomy" id="2496075"/>
    <lineage>
        <taxon>Eukaryota</taxon>
        <taxon>Sar</taxon>
        <taxon>Stramenopiles</taxon>
        <taxon>Oomycota</taxon>
        <taxon>Peronosporomycetes</taxon>
        <taxon>Peronosporales</taxon>
        <taxon>Peronosporaceae</taxon>
        <taxon>Phytophthora</taxon>
    </lineage>
</organism>
<feature type="non-terminal residue" evidence="1">
    <location>
        <position position="1"/>
    </location>
</feature>
<reference evidence="1" key="1">
    <citation type="submission" date="2021-01" db="EMBL/GenBank/DDBJ databases">
        <title>Phytophthora aleatoria, a newly-described species from Pinus radiata is distinct from Phytophthora cactorum isolates based on comparative genomics.</title>
        <authorList>
            <person name="Mcdougal R."/>
            <person name="Panda P."/>
            <person name="Williams N."/>
            <person name="Studholme D.J."/>
        </authorList>
    </citation>
    <scope>NUCLEOTIDE SEQUENCE</scope>
    <source>
        <strain evidence="1">NZFS 4037</strain>
    </source>
</reference>
<protein>
    <submittedName>
        <fullName evidence="1">Uncharacterized protein</fullName>
    </submittedName>
</protein>
<evidence type="ECO:0000313" key="2">
    <source>
        <dbReference type="Proteomes" id="UP000709295"/>
    </source>
</evidence>
<dbReference type="EMBL" id="JAENGY010000949">
    <property type="protein sequence ID" value="KAG6954399.1"/>
    <property type="molecule type" value="Genomic_DNA"/>
</dbReference>